<accession>A0AA37WUU6</accession>
<dbReference type="RefSeq" id="WP_238195418.1">
    <property type="nucleotide sequence ID" value="NZ_BPQZ01000005.1"/>
</dbReference>
<evidence type="ECO:0000313" key="1">
    <source>
        <dbReference type="EMBL" id="GLS73976.1"/>
    </source>
</evidence>
<gene>
    <name evidence="1" type="ORF">GCM10007890_59910</name>
</gene>
<dbReference type="AlphaFoldDB" id="A0AA37WUU6"/>
<protein>
    <submittedName>
        <fullName evidence="1">Uncharacterized protein</fullName>
    </submittedName>
</protein>
<evidence type="ECO:0000313" key="2">
    <source>
        <dbReference type="Proteomes" id="UP001157440"/>
    </source>
</evidence>
<sequence length="208" mass="23030">MADHPLSSTTIVPLEQRPAATADPRKLLKIEHLLREHGRSVARTYFPTLRAGGLRDTPERRALLEAEHRDALEAMLAGAASMSTLEAISDALGAALGAEPDEGVIEGCLAALIDTRVRVPHNLPIYLEALIYDLRDEGFPPAVVAAACQRIRRESKFLPEISEVLTTCRETLARYREQQQRVSEALVARRKAERWLSDMTCTAQDPVQ</sequence>
<organism evidence="1 2">
    <name type="scientific">Methylobacterium tardum</name>
    <dbReference type="NCBI Taxonomy" id="374432"/>
    <lineage>
        <taxon>Bacteria</taxon>
        <taxon>Pseudomonadati</taxon>
        <taxon>Pseudomonadota</taxon>
        <taxon>Alphaproteobacteria</taxon>
        <taxon>Hyphomicrobiales</taxon>
        <taxon>Methylobacteriaceae</taxon>
        <taxon>Methylobacterium</taxon>
    </lineage>
</organism>
<name>A0AA37WUU6_9HYPH</name>
<comment type="caution">
    <text evidence="1">The sequence shown here is derived from an EMBL/GenBank/DDBJ whole genome shotgun (WGS) entry which is preliminary data.</text>
</comment>
<dbReference type="EMBL" id="BSPL01000033">
    <property type="protein sequence ID" value="GLS73976.1"/>
    <property type="molecule type" value="Genomic_DNA"/>
</dbReference>
<proteinExistence type="predicted"/>
<reference evidence="2" key="1">
    <citation type="journal article" date="2019" name="Int. J. Syst. Evol. Microbiol.">
        <title>The Global Catalogue of Microorganisms (GCM) 10K type strain sequencing project: providing services to taxonomists for standard genome sequencing and annotation.</title>
        <authorList>
            <consortium name="The Broad Institute Genomics Platform"/>
            <consortium name="The Broad Institute Genome Sequencing Center for Infectious Disease"/>
            <person name="Wu L."/>
            <person name="Ma J."/>
        </authorList>
    </citation>
    <scope>NUCLEOTIDE SEQUENCE [LARGE SCALE GENOMIC DNA]</scope>
    <source>
        <strain evidence="2">NBRC 103632</strain>
    </source>
</reference>
<dbReference type="Proteomes" id="UP001157440">
    <property type="component" value="Unassembled WGS sequence"/>
</dbReference>
<keyword evidence="2" id="KW-1185">Reference proteome</keyword>